<evidence type="ECO:0000256" key="8">
    <source>
        <dbReference type="ARBA" id="ARBA00022714"/>
    </source>
</evidence>
<evidence type="ECO:0000256" key="1">
    <source>
        <dbReference type="ARBA" id="ARBA00004942"/>
    </source>
</evidence>
<dbReference type="EMBL" id="FNHB01000002">
    <property type="protein sequence ID" value="SDM09826.1"/>
    <property type="molecule type" value="Genomic_DNA"/>
</dbReference>
<dbReference type="CDD" id="cd01335">
    <property type="entry name" value="Radical_SAM"/>
    <property type="match status" value="1"/>
</dbReference>
<comment type="cofactor">
    <cofactor evidence="16 17">
        <name>[4Fe-4S] cluster</name>
        <dbReference type="ChEBI" id="CHEBI:49883"/>
    </cofactor>
    <text evidence="16 17">Binds 1 [4Fe-4S] cluster. The cluster is coordinated with 3 cysteines and an exchangeable S-adenosyl-L-methionine.</text>
</comment>
<feature type="binding site" evidence="16 17">
    <location>
        <position position="301"/>
    </location>
    <ligand>
        <name>[2Fe-2S] cluster</name>
        <dbReference type="ChEBI" id="CHEBI:190135"/>
    </ligand>
</feature>
<evidence type="ECO:0000313" key="19">
    <source>
        <dbReference type="EMBL" id="SDM09826.1"/>
    </source>
</evidence>
<evidence type="ECO:0000256" key="3">
    <source>
        <dbReference type="ARBA" id="ARBA00011738"/>
    </source>
</evidence>
<keyword evidence="5 16" id="KW-0004">4Fe-4S</keyword>
<keyword evidence="8 16" id="KW-0001">2Fe-2S</keyword>
<dbReference type="SUPFAM" id="SSF102114">
    <property type="entry name" value="Radical SAM enzymes"/>
    <property type="match status" value="1"/>
</dbReference>
<evidence type="ECO:0000256" key="5">
    <source>
        <dbReference type="ARBA" id="ARBA00022485"/>
    </source>
</evidence>
<protein>
    <recommendedName>
        <fullName evidence="15 16">Biotin synthase</fullName>
        <ecNumber evidence="4 16">2.8.1.6</ecNumber>
    </recommendedName>
</protein>
<dbReference type="Gene3D" id="3.20.20.70">
    <property type="entry name" value="Aldolase class I"/>
    <property type="match status" value="1"/>
</dbReference>
<dbReference type="EC" id="2.8.1.6" evidence="4 16"/>
<feature type="binding site" evidence="16 17">
    <location>
        <position position="231"/>
    </location>
    <ligand>
        <name>[2Fe-2S] cluster</name>
        <dbReference type="ChEBI" id="CHEBI:190135"/>
    </ligand>
</feature>
<dbReference type="Pfam" id="PF06968">
    <property type="entry name" value="BATS"/>
    <property type="match status" value="1"/>
</dbReference>
<dbReference type="InterPro" id="IPR010722">
    <property type="entry name" value="BATS_dom"/>
</dbReference>
<reference evidence="19 20" key="1">
    <citation type="submission" date="2016-10" db="EMBL/GenBank/DDBJ databases">
        <authorList>
            <person name="de Groot N.N."/>
        </authorList>
    </citation>
    <scope>NUCLEOTIDE SEQUENCE [LARGE SCALE GENOMIC DNA]</scope>
    <source>
        <strain evidence="19 20">DSM 1736</strain>
    </source>
</reference>
<dbReference type="GO" id="GO:0009102">
    <property type="term" value="P:biotin biosynthetic process"/>
    <property type="evidence" value="ECO:0007669"/>
    <property type="project" value="UniProtKB-UniRule"/>
</dbReference>
<dbReference type="SFLD" id="SFLDG01060">
    <property type="entry name" value="BATS_domain_containing"/>
    <property type="match status" value="1"/>
</dbReference>
<evidence type="ECO:0000256" key="17">
    <source>
        <dbReference type="PIRSR" id="PIRSR001619-1"/>
    </source>
</evidence>
<dbReference type="PANTHER" id="PTHR22976:SF2">
    <property type="entry name" value="BIOTIN SYNTHASE, MITOCHONDRIAL"/>
    <property type="match status" value="1"/>
</dbReference>
<keyword evidence="11 16" id="KW-0408">Iron</keyword>
<dbReference type="InterPro" id="IPR006638">
    <property type="entry name" value="Elp3/MiaA/NifB-like_rSAM"/>
</dbReference>
<evidence type="ECO:0000256" key="14">
    <source>
        <dbReference type="ARBA" id="ARBA00057568"/>
    </source>
</evidence>
<comment type="pathway">
    <text evidence="1 16">Cofactor biosynthesis; biotin biosynthesis; biotin from 7,8-diaminononanoate: step 2/2.</text>
</comment>
<dbReference type="NCBIfam" id="TIGR00433">
    <property type="entry name" value="bioB"/>
    <property type="match status" value="1"/>
</dbReference>
<dbReference type="PANTHER" id="PTHR22976">
    <property type="entry name" value="BIOTIN SYNTHASE"/>
    <property type="match status" value="1"/>
</dbReference>
<dbReference type="FunFam" id="3.20.20.70:FF:000026">
    <property type="entry name" value="Biotin synthase"/>
    <property type="match status" value="1"/>
</dbReference>
<evidence type="ECO:0000256" key="2">
    <source>
        <dbReference type="ARBA" id="ARBA00010765"/>
    </source>
</evidence>
<dbReference type="HAMAP" id="MF_01694">
    <property type="entry name" value="BioB"/>
    <property type="match status" value="1"/>
</dbReference>
<proteinExistence type="inferred from homology"/>
<dbReference type="PROSITE" id="PS51918">
    <property type="entry name" value="RADICAL_SAM"/>
    <property type="match status" value="1"/>
</dbReference>
<evidence type="ECO:0000256" key="16">
    <source>
        <dbReference type="HAMAP-Rule" id="MF_01694"/>
    </source>
</evidence>
<dbReference type="SFLD" id="SFLDS00029">
    <property type="entry name" value="Radical_SAM"/>
    <property type="match status" value="1"/>
</dbReference>
<evidence type="ECO:0000259" key="18">
    <source>
        <dbReference type="PROSITE" id="PS51918"/>
    </source>
</evidence>
<dbReference type="STRING" id="146817.SAMN04488502_102157"/>
<dbReference type="GO" id="GO:0051539">
    <property type="term" value="F:4 iron, 4 sulfur cluster binding"/>
    <property type="evidence" value="ECO:0007669"/>
    <property type="project" value="UniProtKB-KW"/>
</dbReference>
<feature type="binding site" evidence="16 17">
    <location>
        <position position="171"/>
    </location>
    <ligand>
        <name>[2Fe-2S] cluster</name>
        <dbReference type="ChEBI" id="CHEBI:190135"/>
    </ligand>
</feature>
<dbReference type="GO" id="GO:0005506">
    <property type="term" value="F:iron ion binding"/>
    <property type="evidence" value="ECO:0007669"/>
    <property type="project" value="UniProtKB-UniRule"/>
</dbReference>
<evidence type="ECO:0000256" key="15">
    <source>
        <dbReference type="ARBA" id="ARBA00070199"/>
    </source>
</evidence>
<keyword evidence="10 16" id="KW-0093">Biotin biosynthesis</keyword>
<evidence type="ECO:0000256" key="10">
    <source>
        <dbReference type="ARBA" id="ARBA00022756"/>
    </source>
</evidence>
<evidence type="ECO:0000256" key="11">
    <source>
        <dbReference type="ARBA" id="ARBA00023004"/>
    </source>
</evidence>
<dbReference type="GO" id="GO:0004076">
    <property type="term" value="F:biotin synthase activity"/>
    <property type="evidence" value="ECO:0007669"/>
    <property type="project" value="UniProtKB-UniRule"/>
</dbReference>
<evidence type="ECO:0000313" key="20">
    <source>
        <dbReference type="Proteomes" id="UP000214880"/>
    </source>
</evidence>
<evidence type="ECO:0000256" key="7">
    <source>
        <dbReference type="ARBA" id="ARBA00022691"/>
    </source>
</evidence>
<feature type="binding site" evidence="16 17">
    <location>
        <position position="101"/>
    </location>
    <ligand>
        <name>[4Fe-4S] cluster</name>
        <dbReference type="ChEBI" id="CHEBI:49883"/>
        <note>4Fe-4S-S-AdoMet</note>
    </ligand>
</feature>
<dbReference type="InterPro" id="IPR024177">
    <property type="entry name" value="Biotin_synthase"/>
</dbReference>
<gene>
    <name evidence="16" type="primary">bioB</name>
    <name evidence="19" type="ORF">SAMN04488502_102157</name>
</gene>
<comment type="similarity">
    <text evidence="2 16">Belongs to the radical SAM superfamily. Biotin synthase family.</text>
</comment>
<evidence type="ECO:0000256" key="13">
    <source>
        <dbReference type="ARBA" id="ARBA00051157"/>
    </source>
</evidence>
<dbReference type="InterPro" id="IPR013785">
    <property type="entry name" value="Aldolase_TIM"/>
</dbReference>
<dbReference type="SMART" id="SM00876">
    <property type="entry name" value="BATS"/>
    <property type="match status" value="1"/>
</dbReference>
<comment type="cofactor">
    <cofactor evidence="17">
        <name>[2Fe-2S] cluster</name>
        <dbReference type="ChEBI" id="CHEBI:190135"/>
    </cofactor>
    <text evidence="17">Binds 1 [2Fe-2S] cluster. The cluster is coordinated with 3 cysteines and 1 arginine.</text>
</comment>
<dbReference type="InterPro" id="IPR058240">
    <property type="entry name" value="rSAM_sf"/>
</dbReference>
<dbReference type="AlphaFoldDB" id="A0A1G9QFT3"/>
<feature type="domain" description="Radical SAM core" evidence="18">
    <location>
        <begin position="76"/>
        <end position="306"/>
    </location>
</feature>
<keyword evidence="9 16" id="KW-0479">Metal-binding</keyword>
<dbReference type="SFLD" id="SFLDG01278">
    <property type="entry name" value="biotin_synthase_like"/>
    <property type="match status" value="1"/>
</dbReference>
<sequence>MIYMLTKIILTVNICTIKLPDRREGLNLNALDIVDLGEKVLNGRFITSEEALALTATVNQDIPLLAAYANKIRQQFAGNTVDMCGIISARTGRCSENCKFCAQSVHHQTAIAAHPLLSTEAIVNAARQARANGAKRTSIVTSGRGMDNQSLFLAIVAAIQAIHRETDLSVCANLGAITPDQAKILAAAGVRRYAHNLETSRRFYPEICTTHSFEDRLSTIQAAQSAGLELCTGGIIGLGESWQDRIDLAFTLREIGVHSVPLNILNPIKGTALEQSVPPTPLECIKTFAIFRFILPGVVIRPAGGREINLRDMQGALMLSGVNGLIVGHYLTFTGRAAPADFTMVTDAGLFPA</sequence>
<comment type="subunit">
    <text evidence="3 16">Homodimer.</text>
</comment>
<comment type="catalytic activity">
    <reaction evidence="13 16">
        <text>(4R,5S)-dethiobiotin + (sulfur carrier)-SH + 2 reduced [2Fe-2S]-[ferredoxin] + 2 S-adenosyl-L-methionine = (sulfur carrier)-H + biotin + 2 5'-deoxyadenosine + 2 L-methionine + 2 oxidized [2Fe-2S]-[ferredoxin]</text>
        <dbReference type="Rhea" id="RHEA:22060"/>
        <dbReference type="Rhea" id="RHEA-COMP:10000"/>
        <dbReference type="Rhea" id="RHEA-COMP:10001"/>
        <dbReference type="Rhea" id="RHEA-COMP:14737"/>
        <dbReference type="Rhea" id="RHEA-COMP:14739"/>
        <dbReference type="ChEBI" id="CHEBI:17319"/>
        <dbReference type="ChEBI" id="CHEBI:29917"/>
        <dbReference type="ChEBI" id="CHEBI:33737"/>
        <dbReference type="ChEBI" id="CHEBI:33738"/>
        <dbReference type="ChEBI" id="CHEBI:57586"/>
        <dbReference type="ChEBI" id="CHEBI:57844"/>
        <dbReference type="ChEBI" id="CHEBI:59789"/>
        <dbReference type="ChEBI" id="CHEBI:64428"/>
        <dbReference type="ChEBI" id="CHEBI:149473"/>
        <dbReference type="EC" id="2.8.1.6"/>
    </reaction>
</comment>
<evidence type="ECO:0000256" key="9">
    <source>
        <dbReference type="ARBA" id="ARBA00022723"/>
    </source>
</evidence>
<dbReference type="UniPathway" id="UPA00078">
    <property type="reaction ID" value="UER00162"/>
</dbReference>
<keyword evidence="6 16" id="KW-0808">Transferase</keyword>
<feature type="binding site" evidence="16 17">
    <location>
        <position position="98"/>
    </location>
    <ligand>
        <name>[4Fe-4S] cluster</name>
        <dbReference type="ChEBI" id="CHEBI:49883"/>
        <note>4Fe-4S-S-AdoMet</note>
    </ligand>
</feature>
<dbReference type="Pfam" id="PF04055">
    <property type="entry name" value="Radical_SAM"/>
    <property type="match status" value="1"/>
</dbReference>
<comment type="cofactor">
    <cofactor evidence="16">
        <name>[2Fe-2S] cluster</name>
        <dbReference type="ChEBI" id="CHEBI:190135"/>
    </cofactor>
    <text evidence="16">Binds 1 [2Fe-2S] cluster. The cluster is coordinated with 3 cysteines and 1 arginine.</text>
</comment>
<evidence type="ECO:0000256" key="12">
    <source>
        <dbReference type="ARBA" id="ARBA00023014"/>
    </source>
</evidence>
<dbReference type="GO" id="GO:0051537">
    <property type="term" value="F:2 iron, 2 sulfur cluster binding"/>
    <property type="evidence" value="ECO:0007669"/>
    <property type="project" value="UniProtKB-KW"/>
</dbReference>
<dbReference type="SMART" id="SM00729">
    <property type="entry name" value="Elp3"/>
    <property type="match status" value="1"/>
</dbReference>
<evidence type="ECO:0000256" key="6">
    <source>
        <dbReference type="ARBA" id="ARBA00022679"/>
    </source>
</evidence>
<feature type="binding site" evidence="16 17">
    <location>
        <position position="138"/>
    </location>
    <ligand>
        <name>[2Fe-2S] cluster</name>
        <dbReference type="ChEBI" id="CHEBI:190135"/>
    </ligand>
</feature>
<feature type="binding site" evidence="16 17">
    <location>
        <position position="94"/>
    </location>
    <ligand>
        <name>[4Fe-4S] cluster</name>
        <dbReference type="ChEBI" id="CHEBI:49883"/>
        <note>4Fe-4S-S-AdoMet</note>
    </ligand>
</feature>
<dbReference type="InterPro" id="IPR007197">
    <property type="entry name" value="rSAM"/>
</dbReference>
<dbReference type="Proteomes" id="UP000214880">
    <property type="component" value="Unassembled WGS sequence"/>
</dbReference>
<keyword evidence="12 16" id="KW-0411">Iron-sulfur</keyword>
<organism evidence="19 20">
    <name type="scientific">Dendrosporobacter quercicolus</name>
    <dbReference type="NCBI Taxonomy" id="146817"/>
    <lineage>
        <taxon>Bacteria</taxon>
        <taxon>Bacillati</taxon>
        <taxon>Bacillota</taxon>
        <taxon>Negativicutes</taxon>
        <taxon>Selenomonadales</taxon>
        <taxon>Sporomusaceae</taxon>
        <taxon>Dendrosporobacter</taxon>
    </lineage>
</organism>
<accession>A0A1G9QFT3</accession>
<dbReference type="InterPro" id="IPR002684">
    <property type="entry name" value="Biotin_synth/BioAB"/>
</dbReference>
<name>A0A1G9QFT3_9FIRM</name>
<comment type="function">
    <text evidence="14 16">Catalyzes the conversion of dethiobiotin (DTB) to biotin by the insertion of a sulfur atom into dethiobiotin via a radical-based mechanism.</text>
</comment>
<dbReference type="PIRSF" id="PIRSF001619">
    <property type="entry name" value="Biotin_synth"/>
    <property type="match status" value="1"/>
</dbReference>
<keyword evidence="7 16" id="KW-0949">S-adenosyl-L-methionine</keyword>
<evidence type="ECO:0000256" key="4">
    <source>
        <dbReference type="ARBA" id="ARBA00012236"/>
    </source>
</evidence>
<keyword evidence="20" id="KW-1185">Reference proteome</keyword>